<evidence type="ECO:0000256" key="2">
    <source>
        <dbReference type="SAM" id="SignalP"/>
    </source>
</evidence>
<keyword evidence="3" id="KW-0808">Transferase</keyword>
<evidence type="ECO:0000256" key="1">
    <source>
        <dbReference type="SAM" id="Phobius"/>
    </source>
</evidence>
<feature type="transmembrane region" description="Helical" evidence="1">
    <location>
        <begin position="240"/>
        <end position="264"/>
    </location>
</feature>
<keyword evidence="4" id="KW-1185">Reference proteome</keyword>
<feature type="chain" id="PRO_5043968823" evidence="2">
    <location>
        <begin position="21"/>
        <end position="276"/>
    </location>
</feature>
<reference evidence="3 4" key="1">
    <citation type="submission" date="2024-03" db="EMBL/GenBank/DDBJ databases">
        <title>The Acrasis kona genome and developmental transcriptomes reveal deep origins of eukaryotic multicellular pathways.</title>
        <authorList>
            <person name="Sheikh S."/>
            <person name="Fu C.-J."/>
            <person name="Brown M.W."/>
            <person name="Baldauf S.L."/>
        </authorList>
    </citation>
    <scope>NUCLEOTIDE SEQUENCE [LARGE SCALE GENOMIC DNA]</scope>
    <source>
        <strain evidence="3 4">ATCC MYA-3509</strain>
    </source>
</reference>
<keyword evidence="2" id="KW-0732">Signal</keyword>
<keyword evidence="1" id="KW-0812">Transmembrane</keyword>
<keyword evidence="1" id="KW-1133">Transmembrane helix</keyword>
<name>A0AAW2ZSP1_9EUKA</name>
<feature type="signal peptide" evidence="2">
    <location>
        <begin position="1"/>
        <end position="20"/>
    </location>
</feature>
<evidence type="ECO:0000313" key="4">
    <source>
        <dbReference type="Proteomes" id="UP001431209"/>
    </source>
</evidence>
<dbReference type="AlphaFoldDB" id="A0AAW2ZSP1"/>
<sequence>MTTLRFVIVSLILFVVNVSTYEIYDSYVSNLDFIKEGESNCAQISSTGRTQCNVILREMIAVRFNASVNDTHFEFATEWRQKSEYAYQVQEVGNMNTTSNELKKCEFAVENNEQQERIVTKCKYIETSLYPQHIHIKYVLVGSVQPSSDNRVTTQWFYNSNVLNRVSSYQAFVNFPYANVKPEDYAAEPAPQFVYDHAENGTSLVFFVDRNSTLNKHSVSIDSGKYPYGCEKVGAKIITLWTIIGLIVVLTVIAAIVQIVVLVVRRRKAQQYTSIL</sequence>
<comment type="caution">
    <text evidence="3">The sequence shown here is derived from an EMBL/GenBank/DDBJ whole genome shotgun (WGS) entry which is preliminary data.</text>
</comment>
<organism evidence="3 4">
    <name type="scientific">Acrasis kona</name>
    <dbReference type="NCBI Taxonomy" id="1008807"/>
    <lineage>
        <taxon>Eukaryota</taxon>
        <taxon>Discoba</taxon>
        <taxon>Heterolobosea</taxon>
        <taxon>Tetramitia</taxon>
        <taxon>Eutetramitia</taxon>
        <taxon>Acrasidae</taxon>
        <taxon>Acrasis</taxon>
    </lineage>
</organism>
<keyword evidence="3" id="KW-0418">Kinase</keyword>
<gene>
    <name evidence="3" type="ORF">AKO1_010161</name>
</gene>
<dbReference type="Proteomes" id="UP001431209">
    <property type="component" value="Unassembled WGS sequence"/>
</dbReference>
<proteinExistence type="predicted"/>
<protein>
    <submittedName>
        <fullName evidence="3">Serine/threonine-protein kinase CBK1</fullName>
    </submittedName>
</protein>
<dbReference type="GO" id="GO:0016301">
    <property type="term" value="F:kinase activity"/>
    <property type="evidence" value="ECO:0007669"/>
    <property type="project" value="UniProtKB-KW"/>
</dbReference>
<accession>A0AAW2ZSP1</accession>
<keyword evidence="1" id="KW-0472">Membrane</keyword>
<evidence type="ECO:0000313" key="3">
    <source>
        <dbReference type="EMBL" id="KAL0491677.1"/>
    </source>
</evidence>
<dbReference type="EMBL" id="JAOPGA020001843">
    <property type="protein sequence ID" value="KAL0491677.1"/>
    <property type="molecule type" value="Genomic_DNA"/>
</dbReference>